<reference evidence="8 9" key="1">
    <citation type="submission" date="2019-08" db="EMBL/GenBank/DDBJ databases">
        <title>Bacterial whole genome sequence for Glaciihabitans sp. CHu50b-6-2.</title>
        <authorList>
            <person name="Jin L."/>
        </authorList>
    </citation>
    <scope>NUCLEOTIDE SEQUENCE [LARGE SCALE GENOMIC DNA]</scope>
    <source>
        <strain evidence="8 9">CHu50b-6-2</strain>
    </source>
</reference>
<feature type="binding site" evidence="6">
    <location>
        <position position="100"/>
    </location>
    <ligand>
        <name>Mg(2+)</name>
        <dbReference type="ChEBI" id="CHEBI:18420"/>
    </ligand>
</feature>
<keyword evidence="3 6" id="KW-0479">Metal-binding</keyword>
<keyword evidence="5 6" id="KW-0460">Magnesium</keyword>
<comment type="function">
    <text evidence="6">Toxic component of a toxin-antitoxin (TA) system. An RNase.</text>
</comment>
<proteinExistence type="inferred from homology"/>
<keyword evidence="4 6" id="KW-0378">Hydrolase</keyword>
<evidence type="ECO:0000256" key="2">
    <source>
        <dbReference type="ARBA" id="ARBA00022722"/>
    </source>
</evidence>
<organism evidence="8 9">
    <name type="scientific">Lacisediminihabitans profunda</name>
    <dbReference type="NCBI Taxonomy" id="2594790"/>
    <lineage>
        <taxon>Bacteria</taxon>
        <taxon>Bacillati</taxon>
        <taxon>Actinomycetota</taxon>
        <taxon>Actinomycetes</taxon>
        <taxon>Micrococcales</taxon>
        <taxon>Microbacteriaceae</taxon>
        <taxon>Lacisediminihabitans</taxon>
    </lineage>
</organism>
<accession>A0A5C8UPG8</accession>
<sequence length="137" mass="14901">MARFYVDSSALIKRAVEEVESDALEEELSFGVERGHVLIASSLAWVEVTRALRSRLGFENADDIRLLADVALSGISEGVMDGAVVALARRLSPVTLRSVDAIHLATAVLLDADVVIAYDQRLIEGARELGLRTRSPR</sequence>
<evidence type="ECO:0000313" key="9">
    <source>
        <dbReference type="Proteomes" id="UP000321379"/>
    </source>
</evidence>
<protein>
    <recommendedName>
        <fullName evidence="6">Ribonuclease VapC</fullName>
        <shortName evidence="6">RNase VapC</shortName>
        <ecNumber evidence="6">3.1.-.-</ecNumber>
    </recommendedName>
    <alternativeName>
        <fullName evidence="6">Toxin VapC</fullName>
    </alternativeName>
</protein>
<keyword evidence="6" id="KW-0800">Toxin</keyword>
<dbReference type="SUPFAM" id="SSF88723">
    <property type="entry name" value="PIN domain-like"/>
    <property type="match status" value="1"/>
</dbReference>
<dbReference type="GO" id="GO:0090729">
    <property type="term" value="F:toxin activity"/>
    <property type="evidence" value="ECO:0007669"/>
    <property type="project" value="UniProtKB-KW"/>
</dbReference>
<dbReference type="Proteomes" id="UP000321379">
    <property type="component" value="Unassembled WGS sequence"/>
</dbReference>
<comment type="cofactor">
    <cofactor evidence="6">
        <name>Mg(2+)</name>
        <dbReference type="ChEBI" id="CHEBI:18420"/>
    </cofactor>
</comment>
<dbReference type="HAMAP" id="MF_00265">
    <property type="entry name" value="VapC_Nob1"/>
    <property type="match status" value="1"/>
</dbReference>
<evidence type="ECO:0000256" key="4">
    <source>
        <dbReference type="ARBA" id="ARBA00022801"/>
    </source>
</evidence>
<dbReference type="AlphaFoldDB" id="A0A5C8UPG8"/>
<dbReference type="CDD" id="cd09874">
    <property type="entry name" value="PIN_MT3492-like"/>
    <property type="match status" value="1"/>
</dbReference>
<evidence type="ECO:0000256" key="3">
    <source>
        <dbReference type="ARBA" id="ARBA00022723"/>
    </source>
</evidence>
<dbReference type="EC" id="3.1.-.-" evidence="6"/>
<evidence type="ECO:0000256" key="5">
    <source>
        <dbReference type="ARBA" id="ARBA00022842"/>
    </source>
</evidence>
<dbReference type="GO" id="GO:0016787">
    <property type="term" value="F:hydrolase activity"/>
    <property type="evidence" value="ECO:0007669"/>
    <property type="project" value="UniProtKB-KW"/>
</dbReference>
<keyword evidence="9" id="KW-1185">Reference proteome</keyword>
<dbReference type="RefSeq" id="WP_147784433.1">
    <property type="nucleotide sequence ID" value="NZ_VRMG01000009.1"/>
</dbReference>
<gene>
    <name evidence="6" type="primary">vapC</name>
    <name evidence="8" type="ORF">FVP33_14705</name>
</gene>
<keyword evidence="2 6" id="KW-0540">Nuclease</keyword>
<evidence type="ECO:0000259" key="7">
    <source>
        <dbReference type="Pfam" id="PF01850"/>
    </source>
</evidence>
<comment type="caution">
    <text evidence="8">The sequence shown here is derived from an EMBL/GenBank/DDBJ whole genome shotgun (WGS) entry which is preliminary data.</text>
</comment>
<dbReference type="InterPro" id="IPR022907">
    <property type="entry name" value="VapC_family"/>
</dbReference>
<dbReference type="Gene3D" id="3.40.50.1010">
    <property type="entry name" value="5'-nuclease"/>
    <property type="match status" value="1"/>
</dbReference>
<keyword evidence="1 6" id="KW-1277">Toxin-antitoxin system</keyword>
<comment type="similarity">
    <text evidence="6">Belongs to the PINc/VapC protein family.</text>
</comment>
<dbReference type="InterPro" id="IPR029060">
    <property type="entry name" value="PIN-like_dom_sf"/>
</dbReference>
<evidence type="ECO:0000313" key="8">
    <source>
        <dbReference type="EMBL" id="TXN29417.1"/>
    </source>
</evidence>
<dbReference type="GO" id="GO:0000287">
    <property type="term" value="F:magnesium ion binding"/>
    <property type="evidence" value="ECO:0007669"/>
    <property type="project" value="UniProtKB-UniRule"/>
</dbReference>
<dbReference type="EMBL" id="VRMG01000009">
    <property type="protein sequence ID" value="TXN29417.1"/>
    <property type="molecule type" value="Genomic_DNA"/>
</dbReference>
<dbReference type="GO" id="GO:0004540">
    <property type="term" value="F:RNA nuclease activity"/>
    <property type="evidence" value="ECO:0007669"/>
    <property type="project" value="InterPro"/>
</dbReference>
<dbReference type="InterPro" id="IPR002716">
    <property type="entry name" value="PIN_dom"/>
</dbReference>
<feature type="binding site" evidence="6">
    <location>
        <position position="7"/>
    </location>
    <ligand>
        <name>Mg(2+)</name>
        <dbReference type="ChEBI" id="CHEBI:18420"/>
    </ligand>
</feature>
<name>A0A5C8UPG8_9MICO</name>
<evidence type="ECO:0000256" key="1">
    <source>
        <dbReference type="ARBA" id="ARBA00022649"/>
    </source>
</evidence>
<evidence type="ECO:0000256" key="6">
    <source>
        <dbReference type="HAMAP-Rule" id="MF_00265"/>
    </source>
</evidence>
<dbReference type="Pfam" id="PF01850">
    <property type="entry name" value="PIN"/>
    <property type="match status" value="1"/>
</dbReference>
<feature type="domain" description="PIN" evidence="7">
    <location>
        <begin position="5"/>
        <end position="124"/>
    </location>
</feature>